<dbReference type="EMBL" id="BK014884">
    <property type="protein sequence ID" value="DAD80525.1"/>
    <property type="molecule type" value="Genomic_DNA"/>
</dbReference>
<organism evidence="1">
    <name type="scientific">Siphoviridae sp. ctYh54</name>
    <dbReference type="NCBI Taxonomy" id="2826379"/>
    <lineage>
        <taxon>Viruses</taxon>
        <taxon>Duplodnaviria</taxon>
        <taxon>Heunggongvirae</taxon>
        <taxon>Uroviricota</taxon>
        <taxon>Caudoviricetes</taxon>
    </lineage>
</organism>
<sequence>MYQVLVDNVCVKEYPYKIQATMYCLMKGYVYSGWDDWENSSIGRIVVLDPKVKIRKV</sequence>
<accession>A0A8S5MDW9</accession>
<reference evidence="1" key="1">
    <citation type="journal article" date="2021" name="Proc. Natl. Acad. Sci. U.S.A.">
        <title>A Catalog of Tens of Thousands of Viruses from Human Metagenomes Reveals Hidden Associations with Chronic Diseases.</title>
        <authorList>
            <person name="Tisza M.J."/>
            <person name="Buck C.B."/>
        </authorList>
    </citation>
    <scope>NUCLEOTIDE SEQUENCE</scope>
    <source>
        <strain evidence="1">CtYh54</strain>
    </source>
</reference>
<name>A0A8S5MDW9_9CAUD</name>
<protein>
    <submittedName>
        <fullName evidence="1">Uncharacterized protein</fullName>
    </submittedName>
</protein>
<proteinExistence type="predicted"/>
<evidence type="ECO:0000313" key="1">
    <source>
        <dbReference type="EMBL" id="DAD80525.1"/>
    </source>
</evidence>